<dbReference type="SUPFAM" id="SSF54631">
    <property type="entry name" value="CBS-domain pair"/>
    <property type="match status" value="1"/>
</dbReference>
<feature type="domain" description="CBS" evidence="3">
    <location>
        <begin position="83"/>
        <end position="139"/>
    </location>
</feature>
<dbReference type="Pfam" id="PF00571">
    <property type="entry name" value="CBS"/>
    <property type="match status" value="2"/>
</dbReference>
<dbReference type="SUPFAM" id="SSF46785">
    <property type="entry name" value="Winged helix' DNA-binding domain"/>
    <property type="match status" value="1"/>
</dbReference>
<dbReference type="Proteomes" id="UP000186777">
    <property type="component" value="Unassembled WGS sequence"/>
</dbReference>
<dbReference type="PANTHER" id="PTHR43080:SF2">
    <property type="entry name" value="CBS DOMAIN-CONTAINING PROTEIN"/>
    <property type="match status" value="1"/>
</dbReference>
<evidence type="ECO:0000259" key="3">
    <source>
        <dbReference type="PROSITE" id="PS51371"/>
    </source>
</evidence>
<dbReference type="PIRSF" id="PIRSF026546">
    <property type="entry name" value="UCP026546_CBS_YqzB"/>
    <property type="match status" value="1"/>
</dbReference>
<dbReference type="InterPro" id="IPR000644">
    <property type="entry name" value="CBS_dom"/>
</dbReference>
<dbReference type="InterPro" id="IPR013196">
    <property type="entry name" value="HTH_11"/>
</dbReference>
<dbReference type="EMBL" id="MNTG01000024">
    <property type="protein sequence ID" value="OLA38236.1"/>
    <property type="molecule type" value="Genomic_DNA"/>
</dbReference>
<organism evidence="4 5">
    <name type="scientific">Phascolarctobacterium succinatutens</name>
    <dbReference type="NCBI Taxonomy" id="626940"/>
    <lineage>
        <taxon>Bacteria</taxon>
        <taxon>Bacillati</taxon>
        <taxon>Bacillota</taxon>
        <taxon>Negativicutes</taxon>
        <taxon>Acidaminococcales</taxon>
        <taxon>Acidaminococcaceae</taxon>
        <taxon>Phascolarctobacterium</taxon>
    </lineage>
</organism>
<proteinExistence type="predicted"/>
<dbReference type="SMART" id="SM00116">
    <property type="entry name" value="CBS"/>
    <property type="match status" value="2"/>
</dbReference>
<dbReference type="CDD" id="cd04617">
    <property type="entry name" value="CBS_pair_CcpN"/>
    <property type="match status" value="1"/>
</dbReference>
<dbReference type="RefSeq" id="WP_021721050.1">
    <property type="nucleotide sequence ID" value="NZ_CAMQNL010000020.1"/>
</dbReference>
<protein>
    <submittedName>
        <fullName evidence="4">Transcriptional repressor CcpN</fullName>
    </submittedName>
</protein>
<keyword evidence="1 2" id="KW-0129">CBS domain</keyword>
<feature type="domain" description="CBS" evidence="3">
    <location>
        <begin position="148"/>
        <end position="212"/>
    </location>
</feature>
<reference evidence="4 5" key="1">
    <citation type="journal article" date="2016" name="Nat. Biotechnol.">
        <title>Measurement of bacterial replication rates in microbial communities.</title>
        <authorList>
            <person name="Brown C.T."/>
            <person name="Olm M.R."/>
            <person name="Thomas B.C."/>
            <person name="Banfield J.F."/>
        </authorList>
    </citation>
    <scope>NUCLEOTIDE SEQUENCE [LARGE SCALE GENOMIC DNA]</scope>
    <source>
        <strain evidence="4">46_33</strain>
    </source>
</reference>
<dbReference type="InterPro" id="IPR036388">
    <property type="entry name" value="WH-like_DNA-bd_sf"/>
</dbReference>
<dbReference type="Pfam" id="PF08279">
    <property type="entry name" value="HTH_11"/>
    <property type="match status" value="1"/>
</dbReference>
<gene>
    <name evidence="4" type="ORF">BHW43_03850</name>
</gene>
<dbReference type="InterPro" id="IPR016842">
    <property type="entry name" value="UCP026546_HTH-CBS"/>
</dbReference>
<comment type="caution">
    <text evidence="4">The sequence shown here is derived from an EMBL/GenBank/DDBJ whole genome shotgun (WGS) entry which is preliminary data.</text>
</comment>
<accession>A0A1Q6R7C9</accession>
<dbReference type="AlphaFoldDB" id="A0A1Q6R7C9"/>
<evidence type="ECO:0000256" key="1">
    <source>
        <dbReference type="ARBA" id="ARBA00023122"/>
    </source>
</evidence>
<dbReference type="InterPro" id="IPR036390">
    <property type="entry name" value="WH_DNA-bd_sf"/>
</dbReference>
<sequence>MKIIALSNRQKQIAEIVRLDGPITGEHIAERLNVTRAALRSDLAILVMGGILDARPKVGYFYTGKNTLGMLMEEISAITVQDLQSVPVAIKHDKSAYEAVVTMFLEDVGTVFVLDEEGMMNGILSRKDLLKAAINNNDLRDIPVVMVMTPISKIIVATPDEPAASAARRLIDNEIDCLPVVKIIDEKKRMYQVLGRITKTNFTRLLVDLAEGKGGNYHNNEA</sequence>
<dbReference type="Gene3D" id="3.10.580.10">
    <property type="entry name" value="CBS-domain"/>
    <property type="match status" value="1"/>
</dbReference>
<dbReference type="PANTHER" id="PTHR43080">
    <property type="entry name" value="CBS DOMAIN-CONTAINING PROTEIN CBSX3, MITOCHONDRIAL"/>
    <property type="match status" value="1"/>
</dbReference>
<dbReference type="Gene3D" id="1.10.10.10">
    <property type="entry name" value="Winged helix-like DNA-binding domain superfamily/Winged helix DNA-binding domain"/>
    <property type="match status" value="1"/>
</dbReference>
<evidence type="ECO:0000313" key="4">
    <source>
        <dbReference type="EMBL" id="OLA38236.1"/>
    </source>
</evidence>
<name>A0A1Q6R7C9_9FIRM</name>
<dbReference type="PROSITE" id="PS51371">
    <property type="entry name" value="CBS"/>
    <property type="match status" value="2"/>
</dbReference>
<dbReference type="STRING" id="626940.BHW43_03850"/>
<evidence type="ECO:0000313" key="5">
    <source>
        <dbReference type="Proteomes" id="UP000186777"/>
    </source>
</evidence>
<evidence type="ECO:0000256" key="2">
    <source>
        <dbReference type="PROSITE-ProRule" id="PRU00703"/>
    </source>
</evidence>
<dbReference type="InterPro" id="IPR046342">
    <property type="entry name" value="CBS_dom_sf"/>
</dbReference>
<dbReference type="InterPro" id="IPR051257">
    <property type="entry name" value="Diverse_CBS-Domain"/>
</dbReference>